<reference evidence="2" key="1">
    <citation type="journal article" date="2019" name="Int. J. Syst. Evol. Microbiol.">
        <title>The Global Catalogue of Microorganisms (GCM) 10K type strain sequencing project: providing services to taxonomists for standard genome sequencing and annotation.</title>
        <authorList>
            <consortium name="The Broad Institute Genomics Platform"/>
            <consortium name="The Broad Institute Genome Sequencing Center for Infectious Disease"/>
            <person name="Wu L."/>
            <person name="Ma J."/>
        </authorList>
    </citation>
    <scope>NUCLEOTIDE SEQUENCE [LARGE SCALE GENOMIC DNA]</scope>
    <source>
        <strain evidence="2">CCUG 62114</strain>
    </source>
</reference>
<proteinExistence type="predicted"/>
<keyword evidence="2" id="KW-1185">Reference proteome</keyword>
<name>A0ABW3HYY7_9FLAO</name>
<evidence type="ECO:0000313" key="2">
    <source>
        <dbReference type="Proteomes" id="UP001596997"/>
    </source>
</evidence>
<protein>
    <submittedName>
        <fullName evidence="1">Uncharacterized protein</fullName>
    </submittedName>
</protein>
<dbReference type="Proteomes" id="UP001596997">
    <property type="component" value="Unassembled WGS sequence"/>
</dbReference>
<sequence length="149" mass="17788">MVYWEGTHKDFHWFEVVSGYQLCLYTLIDDLPDLFLSKYLCISHFDGGEFAPTNKEVEIGWKKEEEIAYSPKLTNDILNGPICDNYDQWYLFENPTEIPSVESYVNYENFSLQEDLEEWSELQKSFWSHIESINPDIFYLRRCKINICI</sequence>
<dbReference type="RefSeq" id="WP_377712374.1">
    <property type="nucleotide sequence ID" value="NZ_JBHTJM010000002.1"/>
</dbReference>
<accession>A0ABW3HYY7</accession>
<evidence type="ECO:0000313" key="1">
    <source>
        <dbReference type="EMBL" id="MFD0962572.1"/>
    </source>
</evidence>
<organism evidence="1 2">
    <name type="scientific">Pseudofulvibacter geojedonensis</name>
    <dbReference type="NCBI Taxonomy" id="1123758"/>
    <lineage>
        <taxon>Bacteria</taxon>
        <taxon>Pseudomonadati</taxon>
        <taxon>Bacteroidota</taxon>
        <taxon>Flavobacteriia</taxon>
        <taxon>Flavobacteriales</taxon>
        <taxon>Flavobacteriaceae</taxon>
        <taxon>Pseudofulvibacter</taxon>
    </lineage>
</organism>
<dbReference type="EMBL" id="JBHTJM010000002">
    <property type="protein sequence ID" value="MFD0962572.1"/>
    <property type="molecule type" value="Genomic_DNA"/>
</dbReference>
<gene>
    <name evidence="1" type="ORF">ACFQ1O_00985</name>
</gene>
<comment type="caution">
    <text evidence="1">The sequence shown here is derived from an EMBL/GenBank/DDBJ whole genome shotgun (WGS) entry which is preliminary data.</text>
</comment>